<comment type="caution">
    <text evidence="11">The sequence shown here is derived from an EMBL/GenBank/DDBJ whole genome shotgun (WGS) entry which is preliminary data.</text>
</comment>
<dbReference type="Proteomes" id="UP001309299">
    <property type="component" value="Unassembled WGS sequence"/>
</dbReference>
<evidence type="ECO:0000256" key="7">
    <source>
        <dbReference type="ARBA" id="ARBA00016985"/>
    </source>
</evidence>
<gene>
    <name evidence="11" type="primary">sbnA</name>
    <name evidence="11" type="ORF">V7F78_06915</name>
</gene>
<dbReference type="RefSeq" id="WP_002550502.1">
    <property type="nucleotide sequence ID" value="NZ_AP024309.1"/>
</dbReference>
<evidence type="ECO:0000256" key="8">
    <source>
        <dbReference type="ARBA" id="ARBA00022679"/>
    </source>
</evidence>
<protein>
    <recommendedName>
        <fullName evidence="7">N-(2-amino-2-carboxyethyl)-L-glutamate synthase</fullName>
        <ecNumber evidence="6">2.5.1.140</ecNumber>
    </recommendedName>
</protein>
<accession>A0AB35XMI3</accession>
<comment type="function">
    <text evidence="2">Catalyzes the synthesis of N-((2S)-2-amino-2-carboxyethyl)-L-glutamate (ACEGA) from O-phospho-L-serine and L-glutamate. Involved in the biosynthesis of L-2,3-diaminopropionic acid (L-Dap), a precursor of staphyloferrin B and antibiotics.</text>
</comment>
<name>A0AB35XMI3_9ACTN</name>
<reference evidence="11" key="1">
    <citation type="submission" date="2024-02" db="EMBL/GenBank/DDBJ databases">
        <title>Bacterial skin colonization with Propionibacterium avidum as a risk factor for Periprosthetic Joint Infections - a single-center prospective study.</title>
        <authorList>
            <person name="Achermann Y."/>
        </authorList>
    </citation>
    <scope>NUCLEOTIDE SEQUENCE</scope>
    <source>
        <strain evidence="11">PAVI-2017310195</strain>
    </source>
</reference>
<evidence type="ECO:0000313" key="11">
    <source>
        <dbReference type="EMBL" id="MEH1546740.1"/>
    </source>
</evidence>
<dbReference type="InterPro" id="IPR050214">
    <property type="entry name" value="Cys_Synth/Cystath_Beta-Synth"/>
</dbReference>
<dbReference type="GO" id="GO:0030170">
    <property type="term" value="F:pyridoxal phosphate binding"/>
    <property type="evidence" value="ECO:0007669"/>
    <property type="project" value="InterPro"/>
</dbReference>
<organism evidence="11 12">
    <name type="scientific">Cutibacterium avidum</name>
    <dbReference type="NCBI Taxonomy" id="33010"/>
    <lineage>
        <taxon>Bacteria</taxon>
        <taxon>Bacillati</taxon>
        <taxon>Actinomycetota</taxon>
        <taxon>Actinomycetes</taxon>
        <taxon>Propionibacteriales</taxon>
        <taxon>Propionibacteriaceae</taxon>
        <taxon>Cutibacterium</taxon>
    </lineage>
</organism>
<dbReference type="PROSITE" id="PS00165">
    <property type="entry name" value="DEHYDRATASE_SER_THR"/>
    <property type="match status" value="1"/>
</dbReference>
<dbReference type="InterPro" id="IPR023927">
    <property type="entry name" value="SbnA"/>
</dbReference>
<dbReference type="InterPro" id="IPR000634">
    <property type="entry name" value="Ser/Thr_deHydtase_PyrdxlP-BS"/>
</dbReference>
<evidence type="ECO:0000256" key="1">
    <source>
        <dbReference type="ARBA" id="ARBA00001933"/>
    </source>
</evidence>
<dbReference type="AlphaFoldDB" id="A0AB35XMI3"/>
<keyword evidence="8" id="KW-0808">Transferase</keyword>
<evidence type="ECO:0000256" key="4">
    <source>
        <dbReference type="ARBA" id="ARBA00008519"/>
    </source>
</evidence>
<evidence type="ECO:0000259" key="10">
    <source>
        <dbReference type="Pfam" id="PF00291"/>
    </source>
</evidence>
<evidence type="ECO:0000256" key="9">
    <source>
        <dbReference type="ARBA" id="ARBA00022898"/>
    </source>
</evidence>
<dbReference type="SUPFAM" id="SSF53686">
    <property type="entry name" value="Tryptophan synthase beta subunit-like PLP-dependent enzymes"/>
    <property type="match status" value="1"/>
</dbReference>
<comment type="pathway">
    <text evidence="3">Siderophore biosynthesis.</text>
</comment>
<keyword evidence="9" id="KW-0663">Pyridoxal phosphate</keyword>
<dbReference type="PANTHER" id="PTHR10314">
    <property type="entry name" value="CYSTATHIONINE BETA-SYNTHASE"/>
    <property type="match status" value="1"/>
</dbReference>
<comment type="similarity">
    <text evidence="4">Belongs to the cysteine synthase/cystathionine beta-synthase family. SbnA subfamily.</text>
</comment>
<evidence type="ECO:0000313" key="12">
    <source>
        <dbReference type="Proteomes" id="UP001309299"/>
    </source>
</evidence>
<evidence type="ECO:0000256" key="3">
    <source>
        <dbReference type="ARBA" id="ARBA00004924"/>
    </source>
</evidence>
<dbReference type="EC" id="2.5.1.140" evidence="6"/>
<dbReference type="InterPro" id="IPR036052">
    <property type="entry name" value="TrpB-like_PALP_sf"/>
</dbReference>
<dbReference type="Pfam" id="PF00291">
    <property type="entry name" value="PALP"/>
    <property type="match status" value="1"/>
</dbReference>
<evidence type="ECO:0000256" key="2">
    <source>
        <dbReference type="ARBA" id="ARBA00004056"/>
    </source>
</evidence>
<comment type="subunit">
    <text evidence="5">Homodimer.</text>
</comment>
<dbReference type="PROSITE" id="PS00901">
    <property type="entry name" value="CYS_SYNTHASE"/>
    <property type="match status" value="1"/>
</dbReference>
<dbReference type="InterPro" id="IPR001216">
    <property type="entry name" value="P-phosphate_BS"/>
</dbReference>
<evidence type="ECO:0000256" key="5">
    <source>
        <dbReference type="ARBA" id="ARBA00011738"/>
    </source>
</evidence>
<feature type="domain" description="Tryptophan synthase beta chain-like PALP" evidence="10">
    <location>
        <begin position="19"/>
        <end position="310"/>
    </location>
</feature>
<dbReference type="EMBL" id="JBAKUA010000008">
    <property type="protein sequence ID" value="MEH1546740.1"/>
    <property type="molecule type" value="Genomic_DNA"/>
</dbReference>
<dbReference type="Gene3D" id="3.40.50.1100">
    <property type="match status" value="2"/>
</dbReference>
<evidence type="ECO:0000256" key="6">
    <source>
        <dbReference type="ARBA" id="ARBA00012331"/>
    </source>
</evidence>
<dbReference type="InterPro" id="IPR001926">
    <property type="entry name" value="TrpB-like_PALP"/>
</dbReference>
<proteinExistence type="inferred from homology"/>
<dbReference type="NCBIfam" id="TIGR03945">
    <property type="entry name" value="PLP_SbnA_fam"/>
    <property type="match status" value="1"/>
</dbReference>
<dbReference type="GO" id="GO:0006535">
    <property type="term" value="P:cysteine biosynthetic process from serine"/>
    <property type="evidence" value="ECO:0007669"/>
    <property type="project" value="InterPro"/>
</dbReference>
<sequence length="354" mass="37975">MTTTVETHPETRGTTATSISNLIGHTPLVRMDHLFDGLPFEVYGKLEKLNPGGSIKDRAAQSMIERAIRRGEIVPGRTTVIESSSGNLGIAVAMLCQEHGLNFICVTDAKATPTNIRLIEAFGATVEVIEEPHPESGEFLPMRLKRVRELLSEIPDAWWPNQYGNPDNPAAHERTVREIIEAIPRVDTIVCATGSCGTLRGCHEALRKLSPRTRLVAVDAKGSAIFDEAGAPHPRCVPGHGASVRPPLWRAGLADQLVLVSDADCVVGCQEALRTEALLLGGSSGAILTAIHRVSPTIPAGSTVVTILPDGGERYIDTIYSRSWVDSHIPGLPSLADWGAPNPANSYDLNRSAS</sequence>
<dbReference type="CDD" id="cd01561">
    <property type="entry name" value="CBS_like"/>
    <property type="match status" value="1"/>
</dbReference>
<dbReference type="GO" id="GO:0016765">
    <property type="term" value="F:transferase activity, transferring alkyl or aryl (other than methyl) groups"/>
    <property type="evidence" value="ECO:0007669"/>
    <property type="project" value="UniProtKB-ARBA"/>
</dbReference>
<comment type="cofactor">
    <cofactor evidence="1">
        <name>pyridoxal 5'-phosphate</name>
        <dbReference type="ChEBI" id="CHEBI:597326"/>
    </cofactor>
</comment>